<comment type="caution">
    <text evidence="2">The sequence shown here is derived from an EMBL/GenBank/DDBJ whole genome shotgun (WGS) entry which is preliminary data.</text>
</comment>
<evidence type="ECO:0000313" key="3">
    <source>
        <dbReference type="Proteomes" id="UP001285352"/>
    </source>
</evidence>
<dbReference type="RefSeq" id="WP_319977931.1">
    <property type="nucleotide sequence ID" value="NZ_JAXAVU010000011.1"/>
</dbReference>
<organism evidence="2 3">
    <name type="scientific">Lentzea sokolovensis</name>
    <dbReference type="NCBI Taxonomy" id="3095429"/>
    <lineage>
        <taxon>Bacteria</taxon>
        <taxon>Bacillati</taxon>
        <taxon>Actinomycetota</taxon>
        <taxon>Actinomycetes</taxon>
        <taxon>Pseudonocardiales</taxon>
        <taxon>Pseudonocardiaceae</taxon>
        <taxon>Lentzea</taxon>
    </lineage>
</organism>
<dbReference type="EMBL" id="JAXAVU010000011">
    <property type="protein sequence ID" value="MDX8145800.1"/>
    <property type="molecule type" value="Genomic_DNA"/>
</dbReference>
<accession>A0ABU4V2U9</accession>
<gene>
    <name evidence="2" type="ORF">SK854_27085</name>
</gene>
<proteinExistence type="predicted"/>
<sequence>MSENKWDALPDRPKPEEWVAEKDTNPPLPGALDEADGDRELREARNVLERGGF</sequence>
<dbReference type="Proteomes" id="UP001285352">
    <property type="component" value="Unassembled WGS sequence"/>
</dbReference>
<feature type="region of interest" description="Disordered" evidence="1">
    <location>
        <begin position="1"/>
        <end position="40"/>
    </location>
</feature>
<name>A0ABU4V2U9_9PSEU</name>
<reference evidence="2 3" key="1">
    <citation type="submission" date="2023-11" db="EMBL/GenBank/DDBJ databases">
        <title>Lentzea sokolovensis, sp. nov., Lentzea kristufkii, sp. nov., and Lentzea miocenensis, sp. nov., rare actinobacteria from Sokolov Coal Basin, Miocene lacustrine sediment, Czech Republic.</title>
        <authorList>
            <person name="Lara A."/>
            <person name="Kotroba L."/>
            <person name="Nouioui I."/>
            <person name="Neumann-Schaal M."/>
            <person name="Mast Y."/>
            <person name="Chronakova A."/>
        </authorList>
    </citation>
    <scope>NUCLEOTIDE SEQUENCE [LARGE SCALE GENOMIC DNA]</scope>
    <source>
        <strain evidence="2 3">BCCO 10_0061</strain>
    </source>
</reference>
<evidence type="ECO:0000313" key="2">
    <source>
        <dbReference type="EMBL" id="MDX8145800.1"/>
    </source>
</evidence>
<feature type="compositionally biased region" description="Basic and acidic residues" evidence="1">
    <location>
        <begin position="1"/>
        <end position="24"/>
    </location>
</feature>
<protein>
    <submittedName>
        <fullName evidence="2">Uncharacterized protein</fullName>
    </submittedName>
</protein>
<keyword evidence="3" id="KW-1185">Reference proteome</keyword>
<evidence type="ECO:0000256" key="1">
    <source>
        <dbReference type="SAM" id="MobiDB-lite"/>
    </source>
</evidence>